<accession>A0A2U1CP43</accession>
<name>A0A2U1CP43_9BURK</name>
<reference evidence="1 2" key="1">
    <citation type="submission" date="2018-04" db="EMBL/GenBank/DDBJ databases">
        <title>Genomic Encyclopedia of Type Strains, Phase IV (KMG-IV): sequencing the most valuable type-strain genomes for metagenomic binning, comparative biology and taxonomic classification.</title>
        <authorList>
            <person name="Goeker M."/>
        </authorList>
    </citation>
    <scope>NUCLEOTIDE SEQUENCE [LARGE SCALE GENOMIC DNA]</scope>
    <source>
        <strain evidence="1 2">DSM 10065</strain>
    </source>
</reference>
<evidence type="ECO:0000313" key="1">
    <source>
        <dbReference type="EMBL" id="PVY62714.1"/>
    </source>
</evidence>
<organism evidence="1 2">
    <name type="scientific">Pusillimonas noertemannii</name>
    <dbReference type="NCBI Taxonomy" id="305977"/>
    <lineage>
        <taxon>Bacteria</taxon>
        <taxon>Pseudomonadati</taxon>
        <taxon>Pseudomonadota</taxon>
        <taxon>Betaproteobacteria</taxon>
        <taxon>Burkholderiales</taxon>
        <taxon>Alcaligenaceae</taxon>
        <taxon>Pusillimonas</taxon>
    </lineage>
</organism>
<keyword evidence="2" id="KW-1185">Reference proteome</keyword>
<dbReference type="AlphaFoldDB" id="A0A2U1CP43"/>
<evidence type="ECO:0000313" key="2">
    <source>
        <dbReference type="Proteomes" id="UP000246145"/>
    </source>
</evidence>
<proteinExistence type="predicted"/>
<evidence type="ECO:0008006" key="3">
    <source>
        <dbReference type="Google" id="ProtNLM"/>
    </source>
</evidence>
<protein>
    <recommendedName>
        <fullName evidence="3">DNA-binding protein</fullName>
    </recommendedName>
</protein>
<dbReference type="EMBL" id="QEKO01000002">
    <property type="protein sequence ID" value="PVY62714.1"/>
    <property type="molecule type" value="Genomic_DNA"/>
</dbReference>
<comment type="caution">
    <text evidence="1">The sequence shown here is derived from an EMBL/GenBank/DDBJ whole genome shotgun (WGS) entry which is preliminary data.</text>
</comment>
<dbReference type="RefSeq" id="WP_116518548.1">
    <property type="nucleotide sequence ID" value="NZ_JACCEX010000002.1"/>
</dbReference>
<sequence length="64" mass="7244">MGNQPDPNLIFGYQALAQVLGISPNNLHVRKHRKQLEIEPLYTIGRLAVFDRAAVLKYKARQTA</sequence>
<dbReference type="Proteomes" id="UP000246145">
    <property type="component" value="Unassembled WGS sequence"/>
</dbReference>
<gene>
    <name evidence="1" type="ORF">C7440_2210</name>
</gene>